<organism evidence="1">
    <name type="scientific">hydrothermal vent metagenome</name>
    <dbReference type="NCBI Taxonomy" id="652676"/>
    <lineage>
        <taxon>unclassified sequences</taxon>
        <taxon>metagenomes</taxon>
        <taxon>ecological metagenomes</taxon>
    </lineage>
</organism>
<gene>
    <name evidence="1" type="ORF">MNBD_GAMMA12-440</name>
</gene>
<sequence>MNNRVKVTLLFVVSVLLTACAGSQWKTASNVVIRDSQNQFQIRLPAGWMHQTGNKKSILVSRDGLSLQYIKVGAIREHDLQLMVRAISRDKSKMLVLNALLPSELAGIIVSVFKNRKITRNLKILANRPAVIGSNINGFRLLISFITDSGLQIKREVYGYAEGAKLVFIMYQAPVLHYFSKDLGAFRQVVASFKSL</sequence>
<proteinExistence type="predicted"/>
<dbReference type="PROSITE" id="PS51257">
    <property type="entry name" value="PROKAR_LIPOPROTEIN"/>
    <property type="match status" value="1"/>
</dbReference>
<protein>
    <recommendedName>
        <fullName evidence="2">PsbP C-terminal domain-containing protein</fullName>
    </recommendedName>
</protein>
<accession>A0A3B0YT32</accession>
<reference evidence="1" key="1">
    <citation type="submission" date="2018-06" db="EMBL/GenBank/DDBJ databases">
        <authorList>
            <person name="Zhirakovskaya E."/>
        </authorList>
    </citation>
    <scope>NUCLEOTIDE SEQUENCE</scope>
</reference>
<name>A0A3B0YT32_9ZZZZ</name>
<evidence type="ECO:0008006" key="2">
    <source>
        <dbReference type="Google" id="ProtNLM"/>
    </source>
</evidence>
<dbReference type="AlphaFoldDB" id="A0A3B0YT32"/>
<evidence type="ECO:0000313" key="1">
    <source>
        <dbReference type="EMBL" id="VAW79243.1"/>
    </source>
</evidence>
<dbReference type="EMBL" id="UOFL01000171">
    <property type="protein sequence ID" value="VAW79243.1"/>
    <property type="molecule type" value="Genomic_DNA"/>
</dbReference>